<dbReference type="STRING" id="1798364.A3G54_03915"/>
<evidence type="ECO:0000313" key="2">
    <source>
        <dbReference type="Proteomes" id="UP000178894"/>
    </source>
</evidence>
<evidence type="ECO:0000313" key="1">
    <source>
        <dbReference type="EMBL" id="OGF93657.1"/>
    </source>
</evidence>
<accession>A0A1F5Y0I2</accession>
<proteinExistence type="predicted"/>
<organism evidence="1 2">
    <name type="scientific">Candidatus Giovannonibacteria bacterium RIFCSPLOWO2_12_FULL_44_15</name>
    <dbReference type="NCBI Taxonomy" id="1798364"/>
    <lineage>
        <taxon>Bacteria</taxon>
        <taxon>Candidatus Giovannoniibacteriota</taxon>
    </lineage>
</organism>
<protein>
    <submittedName>
        <fullName evidence="1">Uncharacterized protein</fullName>
    </submittedName>
</protein>
<reference evidence="1 2" key="1">
    <citation type="journal article" date="2016" name="Nat. Commun.">
        <title>Thousands of microbial genomes shed light on interconnected biogeochemical processes in an aquifer system.</title>
        <authorList>
            <person name="Anantharaman K."/>
            <person name="Brown C.T."/>
            <person name="Hug L.A."/>
            <person name="Sharon I."/>
            <person name="Castelle C.J."/>
            <person name="Probst A.J."/>
            <person name="Thomas B.C."/>
            <person name="Singh A."/>
            <person name="Wilkins M.J."/>
            <person name="Karaoz U."/>
            <person name="Brodie E.L."/>
            <person name="Williams K.H."/>
            <person name="Hubbard S.S."/>
            <person name="Banfield J.F."/>
        </authorList>
    </citation>
    <scope>NUCLEOTIDE SEQUENCE [LARGE SCALE GENOMIC DNA]</scope>
</reference>
<sequence length="100" mass="11861">MATLIRNGNDLEIVLSYEGSKVLKWWYDRCSLGKLIKEPPVLLKIIRAVDYDTRRSTVIPLEKAEMYELCMWYTKTIISDRDFHKPDILHRIVDLIRPHC</sequence>
<comment type="caution">
    <text evidence="1">The sequence shown here is derived from an EMBL/GenBank/DDBJ whole genome shotgun (WGS) entry which is preliminary data.</text>
</comment>
<dbReference type="EMBL" id="MFIQ01000010">
    <property type="protein sequence ID" value="OGF93657.1"/>
    <property type="molecule type" value="Genomic_DNA"/>
</dbReference>
<name>A0A1F5Y0I2_9BACT</name>
<gene>
    <name evidence="1" type="ORF">A3G54_03915</name>
</gene>
<dbReference type="AlphaFoldDB" id="A0A1F5Y0I2"/>
<dbReference type="Proteomes" id="UP000178894">
    <property type="component" value="Unassembled WGS sequence"/>
</dbReference>